<name>A0A2V0NU05_9CHLO</name>
<evidence type="ECO:0000256" key="3">
    <source>
        <dbReference type="ARBA" id="ARBA00022490"/>
    </source>
</evidence>
<dbReference type="AlphaFoldDB" id="A0A2V0NU05"/>
<keyword evidence="7" id="KW-0805">Transcription regulation</keyword>
<dbReference type="GO" id="GO:0006355">
    <property type="term" value="P:regulation of DNA-templated transcription"/>
    <property type="evidence" value="ECO:0007669"/>
    <property type="project" value="InterPro"/>
</dbReference>
<evidence type="ECO:0000256" key="5">
    <source>
        <dbReference type="ARBA" id="ARBA00022553"/>
    </source>
</evidence>
<evidence type="ECO:0000256" key="9">
    <source>
        <dbReference type="ARBA" id="ARBA00023242"/>
    </source>
</evidence>
<dbReference type="EMBL" id="BDRX01000022">
    <property type="protein sequence ID" value="GBF91148.1"/>
    <property type="molecule type" value="Genomic_DNA"/>
</dbReference>
<feature type="region of interest" description="Disordered" evidence="10">
    <location>
        <begin position="291"/>
        <end position="419"/>
    </location>
</feature>
<feature type="compositionally biased region" description="Low complexity" evidence="10">
    <location>
        <begin position="410"/>
        <end position="419"/>
    </location>
</feature>
<protein>
    <recommendedName>
        <fullName evidence="11">Zinc-finger domain-containing protein</fullName>
    </recommendedName>
</protein>
<dbReference type="InterPro" id="IPR018866">
    <property type="entry name" value="Znf-4CXXC_R1"/>
</dbReference>
<evidence type="ECO:0000256" key="1">
    <source>
        <dbReference type="ARBA" id="ARBA00004123"/>
    </source>
</evidence>
<keyword evidence="3" id="KW-0963">Cytoplasm</keyword>
<feature type="region of interest" description="Disordered" evidence="10">
    <location>
        <begin position="50"/>
        <end position="92"/>
    </location>
</feature>
<keyword evidence="8" id="KW-0804">Transcription</keyword>
<dbReference type="PANTHER" id="PTHR31169">
    <property type="entry name" value="OS05G0300700 PROTEIN"/>
    <property type="match status" value="1"/>
</dbReference>
<dbReference type="FunCoup" id="A0A2V0NU05">
    <property type="interactions" value="158"/>
</dbReference>
<feature type="compositionally biased region" description="Low complexity" evidence="10">
    <location>
        <begin position="359"/>
        <end position="375"/>
    </location>
</feature>
<evidence type="ECO:0000256" key="8">
    <source>
        <dbReference type="ARBA" id="ARBA00023163"/>
    </source>
</evidence>
<evidence type="ECO:0000256" key="6">
    <source>
        <dbReference type="ARBA" id="ARBA00022843"/>
    </source>
</evidence>
<comment type="caution">
    <text evidence="12">The sequence shown here is derived from an EMBL/GenBank/DDBJ whole genome shotgun (WGS) entry which is preliminary data.</text>
</comment>
<evidence type="ECO:0000256" key="2">
    <source>
        <dbReference type="ARBA" id="ARBA00004496"/>
    </source>
</evidence>
<organism evidence="12 13">
    <name type="scientific">Raphidocelis subcapitata</name>
    <dbReference type="NCBI Taxonomy" id="307507"/>
    <lineage>
        <taxon>Eukaryota</taxon>
        <taxon>Viridiplantae</taxon>
        <taxon>Chlorophyta</taxon>
        <taxon>core chlorophytes</taxon>
        <taxon>Chlorophyceae</taxon>
        <taxon>CS clade</taxon>
        <taxon>Sphaeropleales</taxon>
        <taxon>Selenastraceae</taxon>
        <taxon>Raphidocelis</taxon>
    </lineage>
</organism>
<sequence>MAALESLLGPEPMASPLNQYEVERQARIDANRKRMEELGVMETARNLMATIDAAKPRPPPRAPQARKPRGIRPRPDNVRRSGRLTGTTPEYGEVKGDWDEAVTYSDYEGGLDDLLAGDDSDVSSWAPKKVAQFEELRCTSAGRGSMYDSHIGITCHFCRQKKLCGEEGCPRCSRRSAAEDCVGKTDCSKCHGPTGRFCRACLLLRYGQTLEDARAAMAKGEWLCPHCHEKEHPQDGWMCNSSICMKRRGFKPTGIAIYDAQQRGYKSVAHWLQAQLKKRGAAALKEDGGDGAGAAGGGGGASGSRSEATAASEAAGGRGARLAARRAAADAEATAPNAPRRRGRDQDGGAGAASKRARGAAAPAAAATAAASPDAPGRRGRGRGAAGSREGSNEPAPAAPAPAPARKTRAAAAAAGAAEPRAPQQCWGLLHCELPPFSRQLNPL</sequence>
<evidence type="ECO:0000259" key="11">
    <source>
        <dbReference type="Pfam" id="PF10497"/>
    </source>
</evidence>
<dbReference type="PANTHER" id="PTHR31169:SF15">
    <property type="entry name" value="EXPRESSED PROTEIN"/>
    <property type="match status" value="1"/>
</dbReference>
<keyword evidence="13" id="KW-1185">Reference proteome</keyword>
<feature type="region of interest" description="Disordered" evidence="10">
    <location>
        <begin position="1"/>
        <end position="20"/>
    </location>
</feature>
<evidence type="ECO:0000256" key="4">
    <source>
        <dbReference type="ARBA" id="ARBA00022499"/>
    </source>
</evidence>
<dbReference type="OrthoDB" id="298344at2759"/>
<reference evidence="12 13" key="1">
    <citation type="journal article" date="2018" name="Sci. Rep.">
        <title>Raphidocelis subcapitata (=Pseudokirchneriella subcapitata) provides an insight into genome evolution and environmental adaptations in the Sphaeropleales.</title>
        <authorList>
            <person name="Suzuki S."/>
            <person name="Yamaguchi H."/>
            <person name="Nakajima N."/>
            <person name="Kawachi M."/>
        </authorList>
    </citation>
    <scope>NUCLEOTIDE SEQUENCE [LARGE SCALE GENOMIC DNA]</scope>
    <source>
        <strain evidence="12 13">NIES-35</strain>
    </source>
</reference>
<feature type="compositionally biased region" description="Gly residues" evidence="10">
    <location>
        <begin position="291"/>
        <end position="302"/>
    </location>
</feature>
<comment type="subcellular location">
    <subcellularLocation>
        <location evidence="2">Cytoplasm</location>
    </subcellularLocation>
    <subcellularLocation>
        <location evidence="1">Nucleus</location>
    </subcellularLocation>
</comment>
<dbReference type="Proteomes" id="UP000247498">
    <property type="component" value="Unassembled WGS sequence"/>
</dbReference>
<dbReference type="GO" id="GO:0005737">
    <property type="term" value="C:cytoplasm"/>
    <property type="evidence" value="ECO:0007669"/>
    <property type="project" value="UniProtKB-SubCell"/>
</dbReference>
<evidence type="ECO:0000313" key="12">
    <source>
        <dbReference type="EMBL" id="GBF91148.1"/>
    </source>
</evidence>
<keyword evidence="9" id="KW-0539">Nucleus</keyword>
<dbReference type="Pfam" id="PF10497">
    <property type="entry name" value="zf-4CXXC_R1"/>
    <property type="match status" value="1"/>
</dbReference>
<evidence type="ECO:0000256" key="10">
    <source>
        <dbReference type="SAM" id="MobiDB-lite"/>
    </source>
</evidence>
<evidence type="ECO:0000256" key="7">
    <source>
        <dbReference type="ARBA" id="ARBA00023015"/>
    </source>
</evidence>
<gene>
    <name evidence="12" type="ORF">Rsub_04817</name>
</gene>
<feature type="domain" description="Zinc-finger" evidence="11">
    <location>
        <begin position="147"/>
        <end position="272"/>
    </location>
</feature>
<feature type="compositionally biased region" description="Low complexity" evidence="10">
    <location>
        <begin position="303"/>
        <end position="335"/>
    </location>
</feature>
<dbReference type="InParanoid" id="A0A2V0NU05"/>
<proteinExistence type="predicted"/>
<keyword evidence="6" id="KW-0832">Ubl conjugation</keyword>
<keyword evidence="5" id="KW-0597">Phosphoprotein</keyword>
<evidence type="ECO:0000313" key="13">
    <source>
        <dbReference type="Proteomes" id="UP000247498"/>
    </source>
</evidence>
<dbReference type="InterPro" id="IPR040221">
    <property type="entry name" value="CDCA7/CDA7L"/>
</dbReference>
<keyword evidence="4" id="KW-1017">Isopeptide bond</keyword>
<dbReference type="GO" id="GO:0005634">
    <property type="term" value="C:nucleus"/>
    <property type="evidence" value="ECO:0007669"/>
    <property type="project" value="UniProtKB-SubCell"/>
</dbReference>
<accession>A0A2V0NU05</accession>